<feature type="domain" description="Sema" evidence="14">
    <location>
        <begin position="1"/>
        <end position="58"/>
    </location>
</feature>
<evidence type="ECO:0000256" key="2">
    <source>
        <dbReference type="ARBA" id="ARBA00022475"/>
    </source>
</evidence>
<keyword evidence="7 13" id="KW-1133">Transmembrane helix</keyword>
<evidence type="ECO:0000256" key="7">
    <source>
        <dbReference type="ARBA" id="ARBA00022989"/>
    </source>
</evidence>
<evidence type="ECO:0000256" key="12">
    <source>
        <dbReference type="SAM" id="Coils"/>
    </source>
</evidence>
<dbReference type="Gene3D" id="2.130.10.10">
    <property type="entry name" value="YVTN repeat-like/Quinoprotein amine dehydrogenase"/>
    <property type="match status" value="1"/>
</dbReference>
<dbReference type="CDD" id="cd12790">
    <property type="entry name" value="RasGAP_plexin_A"/>
    <property type="match status" value="1"/>
</dbReference>
<dbReference type="GO" id="GO:0030334">
    <property type="term" value="P:regulation of cell migration"/>
    <property type="evidence" value="ECO:0007669"/>
    <property type="project" value="TreeGrafter"/>
</dbReference>
<dbReference type="InterPro" id="IPR036352">
    <property type="entry name" value="Semap_dom_sf"/>
</dbReference>
<dbReference type="EMBL" id="SCEB01214366">
    <property type="protein sequence ID" value="RXM35749.1"/>
    <property type="molecule type" value="Genomic_DNA"/>
</dbReference>
<dbReference type="InterPro" id="IPR008936">
    <property type="entry name" value="Rho_GTPase_activation_prot"/>
</dbReference>
<evidence type="ECO:0000256" key="3">
    <source>
        <dbReference type="ARBA" id="ARBA00022553"/>
    </source>
</evidence>
<reference evidence="15 16" key="1">
    <citation type="submission" date="2019-01" db="EMBL/GenBank/DDBJ databases">
        <title>Draft Genome and Complete Hox-Cluster Characterization of the Sterlet Sturgeon (Acipenser ruthenus).</title>
        <authorList>
            <person name="Wei Q."/>
        </authorList>
    </citation>
    <scope>NUCLEOTIDE SEQUENCE [LARGE SCALE GENOMIC DNA]</scope>
    <source>
        <strain evidence="15">WHYD16114868_AA</strain>
        <tissue evidence="15">Blood</tissue>
    </source>
</reference>
<keyword evidence="4 13" id="KW-0812">Transmembrane</keyword>
<evidence type="ECO:0000256" key="6">
    <source>
        <dbReference type="ARBA" id="ARBA00022737"/>
    </source>
</evidence>
<dbReference type="Gene3D" id="3.10.20.90">
    <property type="entry name" value="Phosphatidylinositol 3-kinase Catalytic Subunit, Chain A, domain 1"/>
    <property type="match status" value="2"/>
</dbReference>
<evidence type="ECO:0000256" key="8">
    <source>
        <dbReference type="ARBA" id="ARBA00023136"/>
    </source>
</evidence>
<dbReference type="PANTHER" id="PTHR22625">
    <property type="entry name" value="PLEXIN"/>
    <property type="match status" value="1"/>
</dbReference>
<dbReference type="GO" id="GO:0002116">
    <property type="term" value="C:semaphorin receptor complex"/>
    <property type="evidence" value="ECO:0007669"/>
    <property type="project" value="TreeGrafter"/>
</dbReference>
<evidence type="ECO:0000256" key="11">
    <source>
        <dbReference type="PROSITE-ProRule" id="PRU00352"/>
    </source>
</evidence>
<dbReference type="FunFam" id="1.10.506.10:FF:000006">
    <property type="entry name" value="Plexin A1"/>
    <property type="match status" value="1"/>
</dbReference>
<proteinExistence type="predicted"/>
<dbReference type="SUPFAM" id="SSF103575">
    <property type="entry name" value="Plexin repeat"/>
    <property type="match status" value="1"/>
</dbReference>
<evidence type="ECO:0000256" key="10">
    <source>
        <dbReference type="ARBA" id="ARBA00023180"/>
    </source>
</evidence>
<dbReference type="PROSITE" id="PS51004">
    <property type="entry name" value="SEMA"/>
    <property type="match status" value="1"/>
</dbReference>
<dbReference type="FunFam" id="2.60.40.10:FF:000131">
    <property type="entry name" value="Plexin A2"/>
    <property type="match status" value="1"/>
</dbReference>
<feature type="coiled-coil region" evidence="12">
    <location>
        <begin position="225"/>
        <end position="267"/>
    </location>
</feature>
<sequence length="786" mass="88924">MPHTRIRVDGIPPPSQNALLYETVPVAEGSPILRDMVFSPDYRFIYLLSDKQVIRVPVESCGQYPSCGACLGSGDPHCGWCSRQGECEKWSEPRRFTSELSHCVELSLTLRVRNVPDLKAGVTCSFDDLTESEGALLPRGQVLCVSPSLREVPTLTHGHGDKRVVKLYLKSKETGRKFVSTDFVFYNCSVLQSALSLPAIIGIGAGGGVLLVAIIAVLIAYKRKTRDADRTLKRLQLQMDNLESRVALECKEAFAELQTDIQELTNDMDGVKIPFLEYKTYTMRVMFPGVEEHPLLKELDSPANVEKALRLFSQLLNNKMFLLTFIHTLEAQRSFSMRDRGNVASLLMGALQGRMEYATVVLKQLLADLIEKNLENRNHPKLLLRRTESVAEKMLTNWFTFLLYRFLKECAGEPLFMLYCAIKQQMEKGPIDTITGEARYSLSEDKLIRQQIDYKQLTLNCVPPEGEPGSEVPVKVLNCDTVTQWRQGRLTRVILQDEDVTTKIESDWKRLNSLAHYQVSDGSLVALVQKQVSAYNIANSFTFTRSLSRYGKSITLYCMVRCRPWLPSGIMGSLNTNLAVLCVPDPSLSLSLSLSLSFSQGTLQKFVDDLFETVFSTAHRGSALPLAIKYMFDFLDEQADRRQISDPDVRHTWKSNCITDACLSVVAQTFMDSCSTSEHRLGKDSPSNKLLYAKDIPNYKNWVERYYRDIAKMPAISDQDMDAYLVEQSRLHANEFNTLSALSGLYFYVNKYKEEILTSLDRDVYCQKHKLRQKLEQAINLMSGSS</sequence>
<comment type="caution">
    <text evidence="11">Lacks conserved residue(s) required for the propagation of feature annotation.</text>
</comment>
<feature type="transmembrane region" description="Helical" evidence="13">
    <location>
        <begin position="197"/>
        <end position="221"/>
    </location>
</feature>
<evidence type="ECO:0000256" key="4">
    <source>
        <dbReference type="ARBA" id="ARBA00022692"/>
    </source>
</evidence>
<dbReference type="GO" id="GO:0005886">
    <property type="term" value="C:plasma membrane"/>
    <property type="evidence" value="ECO:0007669"/>
    <property type="project" value="UniProtKB-SubCell"/>
</dbReference>
<evidence type="ECO:0000313" key="16">
    <source>
        <dbReference type="Proteomes" id="UP000289886"/>
    </source>
</evidence>
<evidence type="ECO:0000259" key="14">
    <source>
        <dbReference type="PROSITE" id="PS51004"/>
    </source>
</evidence>
<accession>A0A444UKP0</accession>
<dbReference type="Gene3D" id="1.10.506.10">
    <property type="entry name" value="GTPase Activation - p120gap, domain 1"/>
    <property type="match status" value="2"/>
</dbReference>
<dbReference type="InterPro" id="IPR041019">
    <property type="entry name" value="TIG1_plexin"/>
</dbReference>
<evidence type="ECO:0000256" key="1">
    <source>
        <dbReference type="ARBA" id="ARBA00004251"/>
    </source>
</evidence>
<dbReference type="GO" id="GO:0007411">
    <property type="term" value="P:axon guidance"/>
    <property type="evidence" value="ECO:0007669"/>
    <property type="project" value="UniProtKB-ARBA"/>
</dbReference>
<dbReference type="InterPro" id="IPR046800">
    <property type="entry name" value="Plexin_RBD"/>
</dbReference>
<dbReference type="GO" id="GO:0017154">
    <property type="term" value="F:semaphorin receptor activity"/>
    <property type="evidence" value="ECO:0007669"/>
    <property type="project" value="InterPro"/>
</dbReference>
<evidence type="ECO:0000256" key="5">
    <source>
        <dbReference type="ARBA" id="ARBA00022729"/>
    </source>
</evidence>
<keyword evidence="12" id="KW-0175">Coiled coil</keyword>
<gene>
    <name evidence="15" type="ORF">EOD39_12639</name>
</gene>
<dbReference type="InterPro" id="IPR002165">
    <property type="entry name" value="Plexin_repeat"/>
</dbReference>
<dbReference type="Proteomes" id="UP000289886">
    <property type="component" value="Unassembled WGS sequence"/>
</dbReference>
<dbReference type="InterPro" id="IPR031148">
    <property type="entry name" value="Plexin"/>
</dbReference>
<keyword evidence="5" id="KW-0732">Signal</keyword>
<dbReference type="InterPro" id="IPR015943">
    <property type="entry name" value="WD40/YVTN_repeat-like_dom_sf"/>
</dbReference>
<keyword evidence="3" id="KW-0597">Phosphoprotein</keyword>
<dbReference type="InterPro" id="IPR013783">
    <property type="entry name" value="Ig-like_fold"/>
</dbReference>
<comment type="subcellular location">
    <subcellularLocation>
        <location evidence="1">Cell membrane</location>
        <topology evidence="1">Single-pass type I membrane protein</topology>
    </subcellularLocation>
</comment>
<organism evidence="15 16">
    <name type="scientific">Acipenser ruthenus</name>
    <name type="common">Sterlet sturgeon</name>
    <dbReference type="NCBI Taxonomy" id="7906"/>
    <lineage>
        <taxon>Eukaryota</taxon>
        <taxon>Metazoa</taxon>
        <taxon>Chordata</taxon>
        <taxon>Craniata</taxon>
        <taxon>Vertebrata</taxon>
        <taxon>Euteleostomi</taxon>
        <taxon>Actinopterygii</taxon>
        <taxon>Chondrostei</taxon>
        <taxon>Acipenseriformes</taxon>
        <taxon>Acipenseridae</taxon>
        <taxon>Acipenser</taxon>
    </lineage>
</organism>
<dbReference type="SMART" id="SM00423">
    <property type="entry name" value="PSI"/>
    <property type="match status" value="1"/>
</dbReference>
<dbReference type="SUPFAM" id="SSF48350">
    <property type="entry name" value="GTPase activation domain, GAP"/>
    <property type="match status" value="1"/>
</dbReference>
<keyword evidence="6" id="KW-0677">Repeat</keyword>
<dbReference type="AlphaFoldDB" id="A0A444UKP0"/>
<dbReference type="Gene3D" id="2.60.40.10">
    <property type="entry name" value="Immunoglobulins"/>
    <property type="match status" value="1"/>
</dbReference>
<keyword evidence="9" id="KW-1015">Disulfide bond</keyword>
<dbReference type="PANTHER" id="PTHR22625:SF32">
    <property type="entry name" value="PLEXIN-A3"/>
    <property type="match status" value="1"/>
</dbReference>
<evidence type="ECO:0000256" key="9">
    <source>
        <dbReference type="ARBA" id="ARBA00023157"/>
    </source>
</evidence>
<dbReference type="Pfam" id="PF08337">
    <property type="entry name" value="Plexin_cytopl"/>
    <property type="match status" value="2"/>
</dbReference>
<dbReference type="InterPro" id="IPR013548">
    <property type="entry name" value="Plexin_cytoplasmic_RasGAP_dom"/>
</dbReference>
<dbReference type="Pfam" id="PF17960">
    <property type="entry name" value="TIG_plexin"/>
    <property type="match status" value="1"/>
</dbReference>
<evidence type="ECO:0000256" key="13">
    <source>
        <dbReference type="SAM" id="Phobius"/>
    </source>
</evidence>
<dbReference type="Pfam" id="PF01437">
    <property type="entry name" value="PSI"/>
    <property type="match status" value="1"/>
</dbReference>
<keyword evidence="10" id="KW-0325">Glycoprotein</keyword>
<name>A0A444UKP0_ACIRT</name>
<keyword evidence="16" id="KW-1185">Reference proteome</keyword>
<keyword evidence="2" id="KW-1003">Cell membrane</keyword>
<dbReference type="InterPro" id="IPR016201">
    <property type="entry name" value="PSI"/>
</dbReference>
<keyword evidence="8 13" id="KW-0472">Membrane</keyword>
<dbReference type="Pfam" id="PF20170">
    <property type="entry name" value="Plexin_RBD"/>
    <property type="match status" value="1"/>
</dbReference>
<protein>
    <submittedName>
        <fullName evidence="15">Plexin A3</fullName>
    </submittedName>
</protein>
<comment type="caution">
    <text evidence="15">The sequence shown here is derived from an EMBL/GenBank/DDBJ whole genome shotgun (WGS) entry which is preliminary data.</text>
</comment>
<dbReference type="SUPFAM" id="SSF101912">
    <property type="entry name" value="Sema domain"/>
    <property type="match status" value="1"/>
</dbReference>
<evidence type="ECO:0000313" key="15">
    <source>
        <dbReference type="EMBL" id="RXM35749.1"/>
    </source>
</evidence>
<dbReference type="InterPro" id="IPR001627">
    <property type="entry name" value="Semap_dom"/>
</dbReference>